<dbReference type="InterPro" id="IPR013083">
    <property type="entry name" value="Znf_RING/FYVE/PHD"/>
</dbReference>
<dbReference type="Proteomes" id="UP001381693">
    <property type="component" value="Unassembled WGS sequence"/>
</dbReference>
<dbReference type="InterPro" id="IPR019474">
    <property type="entry name" value="Ub_conjug_fac_E4_core"/>
</dbReference>
<evidence type="ECO:0000256" key="3">
    <source>
        <dbReference type="ARBA" id="ARBA00004906"/>
    </source>
</evidence>
<comment type="pathway">
    <text evidence="3">Protein modification; protein ubiquitination.</text>
</comment>
<evidence type="ECO:0000256" key="8">
    <source>
        <dbReference type="ARBA" id="ARBA00022786"/>
    </source>
</evidence>
<dbReference type="GO" id="GO:0005737">
    <property type="term" value="C:cytoplasm"/>
    <property type="evidence" value="ECO:0007669"/>
    <property type="project" value="UniProtKB-SubCell"/>
</dbReference>
<name>A0AAN8ZNZ0_HALRR</name>
<keyword evidence="7 15" id="KW-0808">Transferase</keyword>
<dbReference type="AlphaFoldDB" id="A0AAN8ZNZ0"/>
<evidence type="ECO:0000256" key="11">
    <source>
        <dbReference type="ARBA" id="ARBA00040077"/>
    </source>
</evidence>
<feature type="domain" description="U-box" evidence="14">
    <location>
        <begin position="570"/>
        <end position="644"/>
    </location>
</feature>
<dbReference type="CDD" id="cd16657">
    <property type="entry name" value="RING-Ubox_UBE4A"/>
    <property type="match status" value="1"/>
</dbReference>
<evidence type="ECO:0000259" key="14">
    <source>
        <dbReference type="PROSITE" id="PS51698"/>
    </source>
</evidence>
<sequence>MVEEDEEIPTAEPKRCTTRELEESFARGSGPQYCQIDPTYCVAPSPGTVNGVPGAYTGDLAKQTALIPCPEGSALPHSSQYSFISSCFFLTHRALHLGVQVVQQKLHKLSQELGRLQHQYQDISAQGSPAADMMHKHMEARMSELLSFKAAVFEPNMSEALLQFLAVTAEWLVQIAVMSPEQRIPPSAIQEVKLPLLEDDAVHQYLQCIPEFLVETLTETVSAVRRYNSTFLDSSGGAQVLPHLMSFIIVFMGSPNRMNNPHLRAHLAECLETLLPESGSSGGLLVGFREQLFTSHPASSHLVTALIHVFVSIEMTGQSVAFEEKFNYRRPMYEVIKYLWESPKHKKNFSVLANEALASMESAKPPLFLRFVNLLINDAIFLLDEGLSYMSQLRESQIERDNGAWTSLPAQQRAEREQSFQQTSLLARFHNMLGSSTIQAIIRLTREIPQMFTHSTLVDRVAAMLNYFLSTLVGRKQRNLKVRDMEKYEFRPAETVSDICTIYTHLYSDPAFCLAVSSDGRSYTPQLFSQAQAVLSRISRGVLAEEIEAVAAKVEEARKSHEEEEDLAADAPEEFLDPIMSHLMTDPVILPSSKLTCDRQTIARHLLSDQSDPFNRQPLTMEEVIPNTELQKKIDQWLEEKRTRRRKELEKKD</sequence>
<accession>A0AAN8ZNZ0</accession>
<evidence type="ECO:0000256" key="7">
    <source>
        <dbReference type="ARBA" id="ARBA00022679"/>
    </source>
</evidence>
<organism evidence="15 16">
    <name type="scientific">Halocaridina rubra</name>
    <name type="common">Hawaiian red shrimp</name>
    <dbReference type="NCBI Taxonomy" id="373956"/>
    <lineage>
        <taxon>Eukaryota</taxon>
        <taxon>Metazoa</taxon>
        <taxon>Ecdysozoa</taxon>
        <taxon>Arthropoda</taxon>
        <taxon>Crustacea</taxon>
        <taxon>Multicrustacea</taxon>
        <taxon>Malacostraca</taxon>
        <taxon>Eumalacostraca</taxon>
        <taxon>Eucarida</taxon>
        <taxon>Decapoda</taxon>
        <taxon>Pleocyemata</taxon>
        <taxon>Caridea</taxon>
        <taxon>Atyoidea</taxon>
        <taxon>Atyidae</taxon>
        <taxon>Halocaridina</taxon>
    </lineage>
</organism>
<comment type="similarity">
    <text evidence="4">Belongs to the ubiquitin conjugation factor E4 family.</text>
</comment>
<proteinExistence type="inferred from homology"/>
<dbReference type="FunFam" id="3.30.40.10:FF:000055">
    <property type="entry name" value="Ubiquitin conjugation factor e4 a"/>
    <property type="match status" value="1"/>
</dbReference>
<keyword evidence="15" id="KW-0012">Acyltransferase</keyword>
<dbReference type="EC" id="2.3.2.27" evidence="5"/>
<keyword evidence="16" id="KW-1185">Reference proteome</keyword>
<dbReference type="GO" id="GO:0034450">
    <property type="term" value="F:ubiquitin-ubiquitin ligase activity"/>
    <property type="evidence" value="ECO:0007669"/>
    <property type="project" value="InterPro"/>
</dbReference>
<protein>
    <recommendedName>
        <fullName evidence="11">Ubiquitin conjugation factor E4 A</fullName>
        <ecNumber evidence="5">2.3.2.27</ecNumber>
    </recommendedName>
</protein>
<dbReference type="PROSITE" id="PS51698">
    <property type="entry name" value="U_BOX"/>
    <property type="match status" value="1"/>
</dbReference>
<dbReference type="SUPFAM" id="SSF57850">
    <property type="entry name" value="RING/U-box"/>
    <property type="match status" value="1"/>
</dbReference>
<dbReference type="GO" id="GO:0005634">
    <property type="term" value="C:nucleus"/>
    <property type="evidence" value="ECO:0007669"/>
    <property type="project" value="TreeGrafter"/>
</dbReference>
<dbReference type="Gene3D" id="3.30.40.10">
    <property type="entry name" value="Zinc/RING finger domain, C3HC4 (zinc finger)"/>
    <property type="match status" value="1"/>
</dbReference>
<evidence type="ECO:0000256" key="13">
    <source>
        <dbReference type="SAM" id="MobiDB-lite"/>
    </source>
</evidence>
<evidence type="ECO:0000313" key="15">
    <source>
        <dbReference type="EMBL" id="KAK7018070.1"/>
    </source>
</evidence>
<evidence type="ECO:0000256" key="1">
    <source>
        <dbReference type="ARBA" id="ARBA00000900"/>
    </source>
</evidence>
<evidence type="ECO:0000256" key="5">
    <source>
        <dbReference type="ARBA" id="ARBA00012483"/>
    </source>
</evidence>
<evidence type="ECO:0000256" key="10">
    <source>
        <dbReference type="ARBA" id="ARBA00037624"/>
    </source>
</evidence>
<evidence type="ECO:0000256" key="4">
    <source>
        <dbReference type="ARBA" id="ARBA00007434"/>
    </source>
</evidence>
<keyword evidence="8" id="KW-0833">Ubl conjugation pathway</keyword>
<evidence type="ECO:0000256" key="12">
    <source>
        <dbReference type="SAM" id="Coils"/>
    </source>
</evidence>
<dbReference type="PANTHER" id="PTHR13931:SF16">
    <property type="entry name" value="UBIQUITIN CONJUGATION FACTOR E4 A"/>
    <property type="match status" value="1"/>
</dbReference>
<dbReference type="InterPro" id="IPR003613">
    <property type="entry name" value="Ubox_domain"/>
</dbReference>
<dbReference type="Pfam" id="PF04564">
    <property type="entry name" value="U-box"/>
    <property type="match status" value="1"/>
</dbReference>
<evidence type="ECO:0000256" key="2">
    <source>
        <dbReference type="ARBA" id="ARBA00004496"/>
    </source>
</evidence>
<gene>
    <name evidence="15" type="primary">UBE4A</name>
    <name evidence="15" type="ORF">SK128_010741</name>
</gene>
<dbReference type="PANTHER" id="PTHR13931">
    <property type="entry name" value="UBIQUITINATION FACTOR E4"/>
    <property type="match status" value="1"/>
</dbReference>
<reference evidence="15 16" key="1">
    <citation type="submission" date="2023-11" db="EMBL/GenBank/DDBJ databases">
        <title>Halocaridina rubra genome assembly.</title>
        <authorList>
            <person name="Smith C."/>
        </authorList>
    </citation>
    <scope>NUCLEOTIDE SEQUENCE [LARGE SCALE GENOMIC DNA]</scope>
    <source>
        <strain evidence="15">EP-1</strain>
        <tissue evidence="15">Whole</tissue>
    </source>
</reference>
<comment type="function">
    <text evidence="10">Ubiquitin-protein ligase that probably functions as an E3 ligase in conjunction with specific E1 and E2 ligases. May also function as an E4 ligase mediating the assembly of polyubiquitin chains on substrates ubiquitinated by another E3 ubiquitin ligase. Mediates 'Lys-48'-linked polyubiquitination of substrates.</text>
</comment>
<comment type="catalytic activity">
    <reaction evidence="1">
        <text>S-ubiquitinyl-[E2 ubiquitin-conjugating enzyme]-L-cysteine + [acceptor protein]-L-lysine = [E2 ubiquitin-conjugating enzyme]-L-cysteine + N(6)-ubiquitinyl-[acceptor protein]-L-lysine.</text>
        <dbReference type="EC" id="2.3.2.27"/>
    </reaction>
</comment>
<dbReference type="GO" id="GO:0000209">
    <property type="term" value="P:protein polyubiquitination"/>
    <property type="evidence" value="ECO:0007669"/>
    <property type="project" value="TreeGrafter"/>
</dbReference>
<dbReference type="GO" id="GO:0036503">
    <property type="term" value="P:ERAD pathway"/>
    <property type="evidence" value="ECO:0007669"/>
    <property type="project" value="InterPro"/>
</dbReference>
<dbReference type="GO" id="GO:0006511">
    <property type="term" value="P:ubiquitin-dependent protein catabolic process"/>
    <property type="evidence" value="ECO:0007669"/>
    <property type="project" value="InterPro"/>
</dbReference>
<comment type="caution">
    <text evidence="15">The sequence shown here is derived from an EMBL/GenBank/DDBJ whole genome shotgun (WGS) entry which is preliminary data.</text>
</comment>
<dbReference type="SMART" id="SM00504">
    <property type="entry name" value="Ubox"/>
    <property type="match status" value="1"/>
</dbReference>
<evidence type="ECO:0000256" key="9">
    <source>
        <dbReference type="ARBA" id="ARBA00022990"/>
    </source>
</evidence>
<keyword evidence="12" id="KW-0175">Coiled coil</keyword>
<comment type="subcellular location">
    <subcellularLocation>
        <location evidence="2">Cytoplasm</location>
    </subcellularLocation>
</comment>
<keyword evidence="9" id="KW-0007">Acetylation</keyword>
<dbReference type="GO" id="GO:0000151">
    <property type="term" value="C:ubiquitin ligase complex"/>
    <property type="evidence" value="ECO:0007669"/>
    <property type="project" value="InterPro"/>
</dbReference>
<keyword evidence="6" id="KW-0963">Cytoplasm</keyword>
<evidence type="ECO:0000256" key="6">
    <source>
        <dbReference type="ARBA" id="ARBA00022490"/>
    </source>
</evidence>
<feature type="coiled-coil region" evidence="12">
    <location>
        <begin position="99"/>
        <end position="126"/>
    </location>
</feature>
<evidence type="ECO:0000313" key="16">
    <source>
        <dbReference type="Proteomes" id="UP001381693"/>
    </source>
</evidence>
<dbReference type="EMBL" id="JAXCGZ010023042">
    <property type="protein sequence ID" value="KAK7018070.1"/>
    <property type="molecule type" value="Genomic_DNA"/>
</dbReference>
<dbReference type="Pfam" id="PF10408">
    <property type="entry name" value="Ufd2P_core"/>
    <property type="match status" value="1"/>
</dbReference>
<dbReference type="InterPro" id="IPR045132">
    <property type="entry name" value="UBE4"/>
</dbReference>
<feature type="region of interest" description="Disordered" evidence="13">
    <location>
        <begin position="1"/>
        <end position="20"/>
    </location>
</feature>